<evidence type="ECO:0000313" key="2">
    <source>
        <dbReference type="Proteomes" id="UP001430065"/>
    </source>
</evidence>
<organism evidence="1 2">
    <name type="scientific">Dyella kyungheensis</name>
    <dbReference type="NCBI Taxonomy" id="1242174"/>
    <lineage>
        <taxon>Bacteria</taxon>
        <taxon>Pseudomonadati</taxon>
        <taxon>Pseudomonadota</taxon>
        <taxon>Gammaproteobacteria</taxon>
        <taxon>Lysobacterales</taxon>
        <taxon>Rhodanobacteraceae</taxon>
        <taxon>Dyella</taxon>
    </lineage>
</organism>
<reference evidence="1 2" key="1">
    <citation type="submission" date="2020-10" db="EMBL/GenBank/DDBJ databases">
        <title>Phylogeny of dyella-like bacteria.</title>
        <authorList>
            <person name="Fu J."/>
        </authorList>
    </citation>
    <scope>NUCLEOTIDE SEQUENCE [LARGE SCALE GENOMIC DNA]</scope>
    <source>
        <strain evidence="1 2">THG-B117</strain>
    </source>
</reference>
<dbReference type="Proteomes" id="UP001430065">
    <property type="component" value="Unassembled WGS sequence"/>
</dbReference>
<keyword evidence="2" id="KW-1185">Reference proteome</keyword>
<dbReference type="EMBL" id="JADIKC010000005">
    <property type="protein sequence ID" value="MBM7122130.1"/>
    <property type="molecule type" value="Genomic_DNA"/>
</dbReference>
<sequence>MAPLAGQEVPAAIVASLIALFARSDTAAAGIKQAVAFLQRLSASDYWLVCDCQGVAAPPVMYPQRVAGVTDRSMTLVPLYGRGAHRDTCPFVRDRPEHSEAAWSVPRRAPNGLGVLSALKASDYGRRRDVGPRRGAASSKRLPSLAGVLFKVLEAAGLHRVDATRRTVSSDKEKLRRALASLSLDGHGAIPADKYVRLSFHDFTKLERELARLNGVPWPRKLHPQGLLIDQLKDIDVRDDGSKWLIPTYGEPLEVAGRLYLPGAGTAGPYVAIALVAILPGEARAAIHRAYVHPLYSFDEWLPVDSDLERRTLSILMDKLHFQANRAKNPYEIEKPLLDIAPDPTAPEVRVRPDFVVFSHGKKLVVETMGYTDPEYLERKDRTHALMTTIGEVVKHLNGEDALLRSRVLDFVSRR</sequence>
<evidence type="ECO:0000313" key="1">
    <source>
        <dbReference type="EMBL" id="MBM7122130.1"/>
    </source>
</evidence>
<dbReference type="RefSeq" id="WP_204636562.1">
    <property type="nucleotide sequence ID" value="NZ_JADIKC010000005.1"/>
</dbReference>
<name>A0ABS2JSX9_9GAMM</name>
<gene>
    <name evidence="1" type="ORF">ISP20_13275</name>
</gene>
<protein>
    <submittedName>
        <fullName evidence="1">Uncharacterized protein</fullName>
    </submittedName>
</protein>
<proteinExistence type="predicted"/>
<accession>A0ABS2JSX9</accession>
<comment type="caution">
    <text evidence="1">The sequence shown here is derived from an EMBL/GenBank/DDBJ whole genome shotgun (WGS) entry which is preliminary data.</text>
</comment>